<keyword evidence="5" id="KW-0813">Transport</keyword>
<protein>
    <recommendedName>
        <fullName evidence="5">Copper transport protein</fullName>
    </recommendedName>
</protein>
<accession>A0A2I2GF78</accession>
<feature type="transmembrane region" description="Helical" evidence="5">
    <location>
        <begin position="67"/>
        <end position="87"/>
    </location>
</feature>
<dbReference type="GeneID" id="36555140"/>
<dbReference type="InterPro" id="IPR007274">
    <property type="entry name" value="Cop_transporter"/>
</dbReference>
<feature type="region of interest" description="Disordered" evidence="6">
    <location>
        <begin position="1"/>
        <end position="39"/>
    </location>
</feature>
<organism evidence="7 8">
    <name type="scientific">Aspergillus steynii IBT 23096</name>
    <dbReference type="NCBI Taxonomy" id="1392250"/>
    <lineage>
        <taxon>Eukaryota</taxon>
        <taxon>Fungi</taxon>
        <taxon>Dikarya</taxon>
        <taxon>Ascomycota</taxon>
        <taxon>Pezizomycotina</taxon>
        <taxon>Eurotiomycetes</taxon>
        <taxon>Eurotiomycetidae</taxon>
        <taxon>Eurotiales</taxon>
        <taxon>Aspergillaceae</taxon>
        <taxon>Aspergillus</taxon>
        <taxon>Aspergillus subgen. Circumdati</taxon>
    </lineage>
</organism>
<comment type="similarity">
    <text evidence="5">Belongs to the copper transporter (Ctr) (TC 1.A.56) family. SLC31A subfamily.</text>
</comment>
<gene>
    <name evidence="7" type="ORF">P170DRAFT_422544</name>
</gene>
<comment type="caution">
    <text evidence="7">The sequence shown here is derived from an EMBL/GenBank/DDBJ whole genome shotgun (WGS) entry which is preliminary data.</text>
</comment>
<dbReference type="Pfam" id="PF04145">
    <property type="entry name" value="Ctr"/>
    <property type="match status" value="1"/>
</dbReference>
<dbReference type="Proteomes" id="UP000234275">
    <property type="component" value="Unassembled WGS sequence"/>
</dbReference>
<keyword evidence="3 5" id="KW-1133">Transmembrane helix</keyword>
<dbReference type="VEuPathDB" id="FungiDB:P170DRAFT_422544"/>
<dbReference type="GO" id="GO:0005886">
    <property type="term" value="C:plasma membrane"/>
    <property type="evidence" value="ECO:0007669"/>
    <property type="project" value="TreeGrafter"/>
</dbReference>
<dbReference type="OrthoDB" id="73901at2759"/>
<evidence type="ECO:0000313" key="7">
    <source>
        <dbReference type="EMBL" id="PLB51535.1"/>
    </source>
</evidence>
<dbReference type="EMBL" id="MSFO01000002">
    <property type="protein sequence ID" value="PLB51535.1"/>
    <property type="molecule type" value="Genomic_DNA"/>
</dbReference>
<evidence type="ECO:0000256" key="4">
    <source>
        <dbReference type="ARBA" id="ARBA00023136"/>
    </source>
</evidence>
<evidence type="ECO:0000256" key="5">
    <source>
        <dbReference type="RuleBase" id="RU367022"/>
    </source>
</evidence>
<dbReference type="RefSeq" id="XP_024706837.1">
    <property type="nucleotide sequence ID" value="XM_024847441.1"/>
</dbReference>
<keyword evidence="2 5" id="KW-0812">Transmembrane</keyword>
<dbReference type="PANTHER" id="PTHR12483">
    <property type="entry name" value="SOLUTE CARRIER FAMILY 31 COPPER TRANSPORTERS"/>
    <property type="match status" value="1"/>
</dbReference>
<evidence type="ECO:0000256" key="6">
    <source>
        <dbReference type="SAM" id="MobiDB-lite"/>
    </source>
</evidence>
<comment type="subcellular location">
    <subcellularLocation>
        <location evidence="1 5">Membrane</location>
        <topology evidence="1 5">Multi-pass membrane protein</topology>
    </subcellularLocation>
</comment>
<reference evidence="7 8" key="1">
    <citation type="submission" date="2016-12" db="EMBL/GenBank/DDBJ databases">
        <title>The genomes of Aspergillus section Nigri reveals drivers in fungal speciation.</title>
        <authorList>
            <consortium name="DOE Joint Genome Institute"/>
            <person name="Vesth T.C."/>
            <person name="Nybo J."/>
            <person name="Theobald S."/>
            <person name="Brandl J."/>
            <person name="Frisvad J.C."/>
            <person name="Nielsen K.F."/>
            <person name="Lyhne E.K."/>
            <person name="Kogle M.E."/>
            <person name="Kuo A."/>
            <person name="Riley R."/>
            <person name="Clum A."/>
            <person name="Nolan M."/>
            <person name="Lipzen A."/>
            <person name="Salamov A."/>
            <person name="Henrissat B."/>
            <person name="Wiebenga A."/>
            <person name="De Vries R.P."/>
            <person name="Grigoriev I.V."/>
            <person name="Mortensen U.H."/>
            <person name="Andersen M.R."/>
            <person name="Baker S.E."/>
        </authorList>
    </citation>
    <scope>NUCLEOTIDE SEQUENCE [LARGE SCALE GENOMIC DNA]</scope>
    <source>
        <strain evidence="7 8">IBT 23096</strain>
    </source>
</reference>
<evidence type="ECO:0000256" key="2">
    <source>
        <dbReference type="ARBA" id="ARBA00022692"/>
    </source>
</evidence>
<sequence length="204" mass="23042">MDPNMNMNMDMDMHHHHQPSTTAHASSTTTPNAHHESSMSMEMSMPTVFTATTQVTILFTGWTTNSVPSYVLTLLVLFVLAILNRFLTAWKSQLERSWNLNQQGQGPKTVTLSAVPRRTGSRIAKERLSPLPRYMRIDEESHTDHHCGHDDNDTGDNGSASLLGRLRKYTPAVERWQASRKWSVRRDGLFSVLECVKAGIGYFL</sequence>
<evidence type="ECO:0000256" key="1">
    <source>
        <dbReference type="ARBA" id="ARBA00004141"/>
    </source>
</evidence>
<feature type="compositionally biased region" description="Low complexity" evidence="6">
    <location>
        <begin position="19"/>
        <end position="39"/>
    </location>
</feature>
<dbReference type="AlphaFoldDB" id="A0A2I2GF78"/>
<dbReference type="GO" id="GO:0005375">
    <property type="term" value="F:copper ion transmembrane transporter activity"/>
    <property type="evidence" value="ECO:0007669"/>
    <property type="project" value="UniProtKB-UniRule"/>
</dbReference>
<feature type="compositionally biased region" description="Low complexity" evidence="6">
    <location>
        <begin position="1"/>
        <end position="10"/>
    </location>
</feature>
<dbReference type="PANTHER" id="PTHR12483:SF27">
    <property type="entry name" value="COPPER TRANSPORT PROTEIN CTR1"/>
    <property type="match status" value="1"/>
</dbReference>
<keyword evidence="5" id="KW-0187">Copper transport</keyword>
<dbReference type="STRING" id="1392250.A0A2I2GF78"/>
<keyword evidence="4 5" id="KW-0472">Membrane</keyword>
<keyword evidence="5" id="KW-0406">Ion transport</keyword>
<evidence type="ECO:0000256" key="3">
    <source>
        <dbReference type="ARBA" id="ARBA00022989"/>
    </source>
</evidence>
<proteinExistence type="inferred from homology"/>
<evidence type="ECO:0000313" key="8">
    <source>
        <dbReference type="Proteomes" id="UP000234275"/>
    </source>
</evidence>
<keyword evidence="5" id="KW-0186">Copper</keyword>
<keyword evidence="8" id="KW-1185">Reference proteome</keyword>
<name>A0A2I2GF78_9EURO</name>